<evidence type="ECO:0000256" key="2">
    <source>
        <dbReference type="ARBA" id="ARBA00004308"/>
    </source>
</evidence>
<dbReference type="OrthoDB" id="6270329at2759"/>
<comment type="subcellular location">
    <subcellularLocation>
        <location evidence="2">Endomembrane system</location>
    </subcellularLocation>
    <subcellularLocation>
        <location evidence="11">Endoplasmic reticulum membrane</location>
        <topology evidence="11">Single-pass type IV membrane protein</topology>
    </subcellularLocation>
</comment>
<dbReference type="InterPro" id="IPR017907">
    <property type="entry name" value="Znf_RING_CS"/>
</dbReference>
<evidence type="ECO:0000313" key="14">
    <source>
        <dbReference type="Proteomes" id="UP001058974"/>
    </source>
</evidence>
<keyword evidence="6 10" id="KW-0863">Zinc-finger</keyword>
<dbReference type="GO" id="GO:0061630">
    <property type="term" value="F:ubiquitin protein ligase activity"/>
    <property type="evidence" value="ECO:0007669"/>
    <property type="project" value="UniProtKB-UniRule"/>
</dbReference>
<name>A0A9D5BQK5_PEA</name>
<evidence type="ECO:0000313" key="13">
    <source>
        <dbReference type="EMBL" id="KAI5448013.1"/>
    </source>
</evidence>
<comment type="catalytic activity">
    <reaction evidence="1 11">
        <text>S-ubiquitinyl-[E2 ubiquitin-conjugating enzyme]-L-cysteine + [acceptor protein]-L-lysine = [E2 ubiquitin-conjugating enzyme]-L-cysteine + N(6)-ubiquitinyl-[acceptor protein]-L-lysine.</text>
        <dbReference type="EC" id="2.3.2.27"/>
    </reaction>
</comment>
<gene>
    <name evidence="13" type="ORF">KIW84_015449</name>
</gene>
<evidence type="ECO:0000256" key="9">
    <source>
        <dbReference type="ARBA" id="ARBA00023136"/>
    </source>
</evidence>
<dbReference type="AlphaFoldDB" id="A0A9D5BQK5"/>
<keyword evidence="11" id="KW-0256">Endoplasmic reticulum</keyword>
<dbReference type="PROSITE" id="PS50089">
    <property type="entry name" value="ZF_RING_2"/>
    <property type="match status" value="1"/>
</dbReference>
<dbReference type="GO" id="GO:0006511">
    <property type="term" value="P:ubiquitin-dependent protein catabolic process"/>
    <property type="evidence" value="ECO:0007669"/>
    <property type="project" value="UniProtKB-UniRule"/>
</dbReference>
<dbReference type="GO" id="GO:0008270">
    <property type="term" value="F:zinc ion binding"/>
    <property type="evidence" value="ECO:0007669"/>
    <property type="project" value="UniProtKB-KW"/>
</dbReference>
<dbReference type="SMART" id="SM00184">
    <property type="entry name" value="RING"/>
    <property type="match status" value="1"/>
</dbReference>
<comment type="caution">
    <text evidence="13">The sequence shown here is derived from an EMBL/GenBank/DDBJ whole genome shotgun (WGS) entry which is preliminary data.</text>
</comment>
<comment type="domain">
    <text evidence="11">The RING-type zinc finger domain is responsible for E3 ligase activity.</text>
</comment>
<dbReference type="Gene3D" id="3.30.40.10">
    <property type="entry name" value="Zinc/RING finger domain, C3HC4 (zinc finger)"/>
    <property type="match status" value="1"/>
</dbReference>
<dbReference type="InterPro" id="IPR018957">
    <property type="entry name" value="Znf_C3HC4_RING-type"/>
</dbReference>
<comment type="pathway">
    <text evidence="3 11">Protein modification; protein ubiquitination.</text>
</comment>
<dbReference type="Gramene" id="Psat1g205120.3">
    <property type="protein sequence ID" value="Psat1g205120.3.cds1"/>
    <property type="gene ID" value="Psat1g205120"/>
</dbReference>
<evidence type="ECO:0000256" key="1">
    <source>
        <dbReference type="ARBA" id="ARBA00000900"/>
    </source>
</evidence>
<evidence type="ECO:0000256" key="7">
    <source>
        <dbReference type="ARBA" id="ARBA00022786"/>
    </source>
</evidence>
<dbReference type="FunFam" id="3.30.40.10:FF:001150">
    <property type="entry name" value="E3 ubiquitin-protein ligase RMA1H1 isoform A"/>
    <property type="match status" value="1"/>
</dbReference>
<dbReference type="Proteomes" id="UP001058974">
    <property type="component" value="Chromosome 1"/>
</dbReference>
<dbReference type="EC" id="2.3.2.27" evidence="11"/>
<keyword evidence="5 11" id="KW-0479">Metal-binding</keyword>
<keyword evidence="7 11" id="KW-0833">Ubl conjugation pathway</keyword>
<dbReference type="InterPro" id="IPR001841">
    <property type="entry name" value="Znf_RING"/>
</dbReference>
<evidence type="ECO:0000256" key="6">
    <source>
        <dbReference type="ARBA" id="ARBA00022771"/>
    </source>
</evidence>
<dbReference type="Gramene" id="Psat1g205120.1">
    <property type="protein sequence ID" value="Psat1g205120.1.cds1"/>
    <property type="gene ID" value="Psat1g205120"/>
</dbReference>
<protein>
    <recommendedName>
        <fullName evidence="11">E3 ubiquitin-protein ligase RMA</fullName>
        <ecNumber evidence="11">2.3.2.27</ecNumber>
    </recommendedName>
    <alternativeName>
        <fullName evidence="11">Protein RING membrane-anchor</fullName>
    </alternativeName>
    <alternativeName>
        <fullName evidence="11">RING-type E3 ubiquitin transferase RMA</fullName>
    </alternativeName>
</protein>
<dbReference type="InterPro" id="IPR045103">
    <property type="entry name" value="RNF5/RNF185-like"/>
</dbReference>
<dbReference type="PROSITE" id="PS00518">
    <property type="entry name" value="ZF_RING_1"/>
    <property type="match status" value="1"/>
</dbReference>
<dbReference type="Gramene" id="Psat01G0544900-T1">
    <property type="protein sequence ID" value="KAI5448013.1"/>
    <property type="gene ID" value="KIW84_015449"/>
</dbReference>
<sequence>MAFQHCFTNESKTIPNSVSEAENFNCGFDCNICLDFANEPVVTLCGHLYCWPCIYKWLHVQSDDSLGVDEHPQCPVCKGNISHTTMIPLYGRGGQAPSSEKSSCFNGTFVPPRPSASGAQALLKLATESQSSHQQRLLPYRNPYRGRYYQQEDDVTSQMLNLGASVTSGSHHHPVVGMFGEMVFSGVFGSSRNSYPSTRSNGSRLSRQEMETDKFLNRISNFLFCCLFVCLIVF</sequence>
<reference evidence="13 14" key="1">
    <citation type="journal article" date="2022" name="Nat. Genet.">
        <title>Improved pea reference genome and pan-genome highlight genomic features and evolutionary characteristics.</title>
        <authorList>
            <person name="Yang T."/>
            <person name="Liu R."/>
            <person name="Luo Y."/>
            <person name="Hu S."/>
            <person name="Wang D."/>
            <person name="Wang C."/>
            <person name="Pandey M.K."/>
            <person name="Ge S."/>
            <person name="Xu Q."/>
            <person name="Li N."/>
            <person name="Li G."/>
            <person name="Huang Y."/>
            <person name="Saxena R.K."/>
            <person name="Ji Y."/>
            <person name="Li M."/>
            <person name="Yan X."/>
            <person name="He Y."/>
            <person name="Liu Y."/>
            <person name="Wang X."/>
            <person name="Xiang C."/>
            <person name="Varshney R.K."/>
            <person name="Ding H."/>
            <person name="Gao S."/>
            <person name="Zong X."/>
        </authorList>
    </citation>
    <scope>NUCLEOTIDE SEQUENCE [LARGE SCALE GENOMIC DNA]</scope>
    <source>
        <strain evidence="13 14">cv. Zhongwan 6</strain>
    </source>
</reference>
<proteinExistence type="predicted"/>
<dbReference type="Pfam" id="PF00097">
    <property type="entry name" value="zf-C3HC4"/>
    <property type="match status" value="1"/>
</dbReference>
<evidence type="ECO:0000256" key="11">
    <source>
        <dbReference type="RuleBase" id="RU369090"/>
    </source>
</evidence>
<evidence type="ECO:0000256" key="5">
    <source>
        <dbReference type="ARBA" id="ARBA00022723"/>
    </source>
</evidence>
<dbReference type="GO" id="GO:0005789">
    <property type="term" value="C:endoplasmic reticulum membrane"/>
    <property type="evidence" value="ECO:0007669"/>
    <property type="project" value="UniProtKB-SubCell"/>
</dbReference>
<keyword evidence="4 11" id="KW-0808">Transferase</keyword>
<dbReference type="SUPFAM" id="SSF57850">
    <property type="entry name" value="RING/U-box"/>
    <property type="match status" value="1"/>
</dbReference>
<evidence type="ECO:0000256" key="10">
    <source>
        <dbReference type="PROSITE-ProRule" id="PRU00175"/>
    </source>
</evidence>
<organism evidence="13 14">
    <name type="scientific">Pisum sativum</name>
    <name type="common">Garden pea</name>
    <name type="synonym">Lathyrus oleraceus</name>
    <dbReference type="NCBI Taxonomy" id="3888"/>
    <lineage>
        <taxon>Eukaryota</taxon>
        <taxon>Viridiplantae</taxon>
        <taxon>Streptophyta</taxon>
        <taxon>Embryophyta</taxon>
        <taxon>Tracheophyta</taxon>
        <taxon>Spermatophyta</taxon>
        <taxon>Magnoliopsida</taxon>
        <taxon>eudicotyledons</taxon>
        <taxon>Gunneridae</taxon>
        <taxon>Pentapetalae</taxon>
        <taxon>rosids</taxon>
        <taxon>fabids</taxon>
        <taxon>Fabales</taxon>
        <taxon>Fabaceae</taxon>
        <taxon>Papilionoideae</taxon>
        <taxon>50 kb inversion clade</taxon>
        <taxon>NPAAA clade</taxon>
        <taxon>Hologalegina</taxon>
        <taxon>IRL clade</taxon>
        <taxon>Fabeae</taxon>
        <taxon>Lathyrus</taxon>
    </lineage>
</organism>
<evidence type="ECO:0000256" key="4">
    <source>
        <dbReference type="ARBA" id="ARBA00022679"/>
    </source>
</evidence>
<keyword evidence="14" id="KW-1185">Reference proteome</keyword>
<keyword evidence="9" id="KW-0472">Membrane</keyword>
<dbReference type="PANTHER" id="PTHR12313">
    <property type="entry name" value="E3 UBIQUITIN-PROTEIN LIGASE RNF5-RELATED"/>
    <property type="match status" value="1"/>
</dbReference>
<accession>A0A9D5BQK5</accession>
<dbReference type="InterPro" id="IPR013083">
    <property type="entry name" value="Znf_RING/FYVE/PHD"/>
</dbReference>
<dbReference type="Gramene" id="Psat1g205120.2">
    <property type="protein sequence ID" value="Psat1g205120.2.cds1"/>
    <property type="gene ID" value="Psat1g205120"/>
</dbReference>
<dbReference type="EMBL" id="JAMSHJ010000001">
    <property type="protein sequence ID" value="KAI5448013.1"/>
    <property type="molecule type" value="Genomic_DNA"/>
</dbReference>
<feature type="domain" description="RING-type" evidence="12">
    <location>
        <begin position="30"/>
        <end position="78"/>
    </location>
</feature>
<evidence type="ECO:0000256" key="8">
    <source>
        <dbReference type="ARBA" id="ARBA00022833"/>
    </source>
</evidence>
<keyword evidence="8 11" id="KW-0862">Zinc</keyword>
<evidence type="ECO:0000259" key="12">
    <source>
        <dbReference type="PROSITE" id="PS50089"/>
    </source>
</evidence>
<comment type="function">
    <text evidence="11">E3 ubiquitin-protein ligase.</text>
</comment>
<evidence type="ECO:0000256" key="3">
    <source>
        <dbReference type="ARBA" id="ARBA00004906"/>
    </source>
</evidence>